<organism evidence="1 2">
    <name type="scientific">Coemansia aciculifera</name>
    <dbReference type="NCBI Taxonomy" id="417176"/>
    <lineage>
        <taxon>Eukaryota</taxon>
        <taxon>Fungi</taxon>
        <taxon>Fungi incertae sedis</taxon>
        <taxon>Zoopagomycota</taxon>
        <taxon>Kickxellomycotina</taxon>
        <taxon>Kickxellomycetes</taxon>
        <taxon>Kickxellales</taxon>
        <taxon>Kickxellaceae</taxon>
        <taxon>Coemansia</taxon>
    </lineage>
</organism>
<evidence type="ECO:0000313" key="2">
    <source>
        <dbReference type="Proteomes" id="UP001139981"/>
    </source>
</evidence>
<accession>A0ACC1M1X5</accession>
<dbReference type="EMBL" id="JANBVB010000604">
    <property type="protein sequence ID" value="KAJ2893081.1"/>
    <property type="molecule type" value="Genomic_DNA"/>
</dbReference>
<sequence length="93" mass="10421">MSSTYSYVATNAIELQILVDAFYSAIGDIASESQEMLEEPQPMEDMYLDLINTASKMVIKVCLFPEGLELDAETKQHLDAVLKKSKHCVIVYT</sequence>
<gene>
    <name evidence="1" type="ORF">IWW38_002985</name>
</gene>
<comment type="caution">
    <text evidence="1">The sequence shown here is derived from an EMBL/GenBank/DDBJ whole genome shotgun (WGS) entry which is preliminary data.</text>
</comment>
<feature type="non-terminal residue" evidence="1">
    <location>
        <position position="93"/>
    </location>
</feature>
<evidence type="ECO:0000313" key="1">
    <source>
        <dbReference type="EMBL" id="KAJ2893081.1"/>
    </source>
</evidence>
<proteinExistence type="predicted"/>
<keyword evidence="2" id="KW-1185">Reference proteome</keyword>
<reference evidence="1" key="1">
    <citation type="submission" date="2022-07" db="EMBL/GenBank/DDBJ databases">
        <title>Phylogenomic reconstructions and comparative analyses of Kickxellomycotina fungi.</title>
        <authorList>
            <person name="Reynolds N.K."/>
            <person name="Stajich J.E."/>
            <person name="Barry K."/>
            <person name="Grigoriev I.V."/>
            <person name="Crous P."/>
            <person name="Smith M.E."/>
        </authorList>
    </citation>
    <scope>NUCLEOTIDE SEQUENCE</scope>
    <source>
        <strain evidence="1">CBS 190363</strain>
    </source>
</reference>
<protein>
    <submittedName>
        <fullName evidence="1">Uncharacterized protein</fullName>
    </submittedName>
</protein>
<dbReference type="Proteomes" id="UP001139981">
    <property type="component" value="Unassembled WGS sequence"/>
</dbReference>
<name>A0ACC1M1X5_9FUNG</name>